<sequence length="50" mass="5401">CIFKAILAGRDNPTNALTKQVDIPIVLTICCNCAVVIIIVPFLSYHGRAT</sequence>
<dbReference type="EMBL" id="LAZR01040486">
    <property type="protein sequence ID" value="KKL14370.1"/>
    <property type="molecule type" value="Genomic_DNA"/>
</dbReference>
<name>A0A0F9AY87_9ZZZZ</name>
<evidence type="ECO:0000256" key="1">
    <source>
        <dbReference type="SAM" id="Phobius"/>
    </source>
</evidence>
<dbReference type="AlphaFoldDB" id="A0A0F9AY87"/>
<keyword evidence="1" id="KW-1133">Transmembrane helix</keyword>
<keyword evidence="1" id="KW-0812">Transmembrane</keyword>
<evidence type="ECO:0000313" key="2">
    <source>
        <dbReference type="EMBL" id="KKL14370.1"/>
    </source>
</evidence>
<protein>
    <submittedName>
        <fullName evidence="2">Uncharacterized protein</fullName>
    </submittedName>
</protein>
<gene>
    <name evidence="2" type="ORF">LCGC14_2516340</name>
</gene>
<feature type="non-terminal residue" evidence="2">
    <location>
        <position position="1"/>
    </location>
</feature>
<feature type="transmembrane region" description="Helical" evidence="1">
    <location>
        <begin position="23"/>
        <end position="45"/>
    </location>
</feature>
<proteinExistence type="predicted"/>
<reference evidence="2" key="1">
    <citation type="journal article" date="2015" name="Nature">
        <title>Complex archaea that bridge the gap between prokaryotes and eukaryotes.</title>
        <authorList>
            <person name="Spang A."/>
            <person name="Saw J.H."/>
            <person name="Jorgensen S.L."/>
            <person name="Zaremba-Niedzwiedzka K."/>
            <person name="Martijn J."/>
            <person name="Lind A.E."/>
            <person name="van Eijk R."/>
            <person name="Schleper C."/>
            <person name="Guy L."/>
            <person name="Ettema T.J."/>
        </authorList>
    </citation>
    <scope>NUCLEOTIDE SEQUENCE</scope>
</reference>
<accession>A0A0F9AY87</accession>
<comment type="caution">
    <text evidence="2">The sequence shown here is derived from an EMBL/GenBank/DDBJ whole genome shotgun (WGS) entry which is preliminary data.</text>
</comment>
<organism evidence="2">
    <name type="scientific">marine sediment metagenome</name>
    <dbReference type="NCBI Taxonomy" id="412755"/>
    <lineage>
        <taxon>unclassified sequences</taxon>
        <taxon>metagenomes</taxon>
        <taxon>ecological metagenomes</taxon>
    </lineage>
</organism>
<keyword evidence="1" id="KW-0472">Membrane</keyword>